<protein>
    <recommendedName>
        <fullName evidence="9">DNA-directed RNA polymerase subunit beta'</fullName>
        <ecNumber evidence="9">2.7.7.6</ecNumber>
    </recommendedName>
    <alternativeName>
        <fullName evidence="9">PEP</fullName>
    </alternativeName>
    <alternativeName>
        <fullName evidence="9">Plastid-encoded RNA polymerase subunit beta'</fullName>
        <shortName evidence="9">RNA polymerase subunit beta'</shortName>
    </alternativeName>
</protein>
<evidence type="ECO:0000256" key="4">
    <source>
        <dbReference type="ARBA" id="ARBA00022640"/>
    </source>
</evidence>
<dbReference type="GO" id="GO:0008270">
    <property type="term" value="F:zinc ion binding"/>
    <property type="evidence" value="ECO:0007669"/>
    <property type="project" value="UniProtKB-UniRule"/>
</dbReference>
<evidence type="ECO:0000256" key="7">
    <source>
        <dbReference type="ARBA" id="ARBA00023163"/>
    </source>
</evidence>
<comment type="subunit">
    <text evidence="9">In plastids the minimal PEP RNA polymerase catalytic core is composed of four subunits: alpha, beta, beta', and beta''. When a (nuclear-encoded) sigma factor is associated with the core the holoenzyme is formed, which can initiate transcription.</text>
</comment>
<evidence type="ECO:0000256" key="8">
    <source>
        <dbReference type="ARBA" id="ARBA00048552"/>
    </source>
</evidence>
<dbReference type="InterPro" id="IPR000722">
    <property type="entry name" value="RNA_pol_asu"/>
</dbReference>
<dbReference type="InterPro" id="IPR006592">
    <property type="entry name" value="RNA_pol_N"/>
</dbReference>
<comment type="cofactor">
    <cofactor evidence="9">
        <name>Mg(2+)</name>
        <dbReference type="ChEBI" id="CHEBI:18420"/>
    </cofactor>
    <text evidence="9">Binds 1 Mg(2+) ion per subunit.</text>
</comment>
<dbReference type="GO" id="GO:0000428">
    <property type="term" value="C:DNA-directed RNA polymerase complex"/>
    <property type="evidence" value="ECO:0007669"/>
    <property type="project" value="UniProtKB-KW"/>
</dbReference>
<keyword evidence="13" id="KW-0150">Chloroplast</keyword>
<dbReference type="InterPro" id="IPR034678">
    <property type="entry name" value="RNApol_RpoC1"/>
</dbReference>
<dbReference type="Pfam" id="PF04983">
    <property type="entry name" value="RNA_pol_Rpb1_3"/>
    <property type="match status" value="1"/>
</dbReference>
<feature type="domain" description="RNA polymerase N-terminal" evidence="12">
    <location>
        <begin position="582"/>
        <end position="860"/>
    </location>
</feature>
<comment type="function">
    <text evidence="1 9 10">DNA-dependent RNA polymerase catalyzes the transcription of DNA into RNA using the four ribonucleoside triphosphates as substrates.</text>
</comment>
<feature type="binding site" evidence="9">
    <location>
        <position position="808"/>
    </location>
    <ligand>
        <name>Mg(2+)</name>
        <dbReference type="ChEBI" id="CHEBI:18420"/>
    </ligand>
</feature>
<dbReference type="Gene3D" id="1.10.274.100">
    <property type="entry name" value="RNA polymerase Rpb1, domain 3"/>
    <property type="match status" value="2"/>
</dbReference>
<evidence type="ECO:0000256" key="5">
    <source>
        <dbReference type="ARBA" id="ARBA00022679"/>
    </source>
</evidence>
<dbReference type="SMART" id="SM00663">
    <property type="entry name" value="RPOLA_N"/>
    <property type="match status" value="1"/>
</dbReference>
<evidence type="ECO:0000256" key="6">
    <source>
        <dbReference type="ARBA" id="ARBA00022695"/>
    </source>
</evidence>
<proteinExistence type="inferred from homology"/>
<dbReference type="GO" id="GO:0006351">
    <property type="term" value="P:DNA-templated transcription"/>
    <property type="evidence" value="ECO:0007669"/>
    <property type="project" value="UniProtKB-UniRule"/>
</dbReference>
<dbReference type="Pfam" id="PF00623">
    <property type="entry name" value="RNA_pol_Rpb1_2"/>
    <property type="match status" value="2"/>
</dbReference>
<dbReference type="PANTHER" id="PTHR19376:SF54">
    <property type="entry name" value="DNA-DIRECTED RNA POLYMERASE SUBUNIT BETA"/>
    <property type="match status" value="1"/>
</dbReference>
<evidence type="ECO:0000256" key="11">
    <source>
        <dbReference type="SAM" id="MobiDB-lite"/>
    </source>
</evidence>
<dbReference type="EMBL" id="KM462884">
    <property type="protein sequence ID" value="AIT95362.1"/>
    <property type="molecule type" value="Genomic_DNA"/>
</dbReference>
<dbReference type="PANTHER" id="PTHR19376">
    <property type="entry name" value="DNA-DIRECTED RNA POLYMERASE"/>
    <property type="match status" value="1"/>
</dbReference>
<feature type="binding site" evidence="9">
    <location>
        <position position="104"/>
    </location>
    <ligand>
        <name>Zn(2+)</name>
        <dbReference type="ChEBI" id="CHEBI:29105"/>
    </ligand>
</feature>
<dbReference type="EC" id="2.7.7.6" evidence="9"/>
<organism evidence="13">
    <name type="scientific">Botryococcus braunii</name>
    <name type="common">Green alga</name>
    <dbReference type="NCBI Taxonomy" id="38881"/>
    <lineage>
        <taxon>Eukaryota</taxon>
        <taxon>Viridiplantae</taxon>
        <taxon>Chlorophyta</taxon>
        <taxon>core chlorophytes</taxon>
        <taxon>Trebouxiophyceae</taxon>
        <taxon>Trebouxiophyceae incertae sedis</taxon>
        <taxon>Elliptochloris clade</taxon>
        <taxon>Botryococcus</taxon>
    </lineage>
</organism>
<dbReference type="GO" id="GO:0009507">
    <property type="term" value="C:chloroplast"/>
    <property type="evidence" value="ECO:0007669"/>
    <property type="project" value="UniProtKB-SubCell"/>
</dbReference>
<evidence type="ECO:0000313" key="13">
    <source>
        <dbReference type="EMBL" id="AIT95362.1"/>
    </source>
</evidence>
<keyword evidence="5 9" id="KW-0808">Transferase</keyword>
<sequence>MTFETKILTFRQKRFLKASQRRVLVDSLEIGLASPYQIREWAQRRLPNKTLSGEVLTSKTVDYKTLKPIRDGLFCERIFGPIKDFVCACGKKRTSRALPFCPDCDVEHIESRVRRYRLGHIKLISPVTHVWYLRGRPSYIATLLGRKRRSIEAIAYCTTFVPEHISSPSSFPDDSTIASSMVFAGSFSKSASRALNQSFSLAMAEESEGRYRSFVRKEPGPLAQGVEIAFKARFQSPSPFNPQRGYQGKKGIQRTTPSIALPPKEGVGDLTLTPERGIKGITPSRALLGGTGGLRTPSHRLRGKSGWKTTRISFSQKSRRLGLTRQSDGAETVVSPRSEDFLSIQKKGKIDKTKPRNLFFSKGNDLRGITSLSEEKKIENRLGWGLLATRTPCGLGLTSQEVRGGWKATPGHRGGSTYPYANSFNTFSQPQTLPLSSTFACDLDERAYLLEYITASPLPGDRVLPMYEGVQRRCPLEIVYGIRGTHLLTGEEAVQEILSYTGGEAIRSMINRFDMCSLARFLRLEMESLSLEIDSLNQFPFRDTLSKGKSTDGLGKLLKKRARQARRLRLAQLFFKSRKKPEWMTLSALPVLPPDLRPILRLDGDVLVVSDLNQLYQKVLFRNSRFRRLGIVTVESVAYAKGLLQEAVDALLDNGKGGAPPMVAPNDRPFKSLSDILKGKRGRFRQNLLGKRVDYSGRSVIVVGPKLLLHQCGLPREMGIELFQPFLIRKLLAHGFAHSIGIAKKMIQEGEPVVWDLLHQLMRQHPILLNRAPTLHRLGIQAFQPKLVQGRAILLHPLVCTAFNADFDGDQMAVHVPLSVQARAEAWKLLWSRNNILSPATGQPVLIPSQDMVLGCYYLTQSLSMKRLAGTNYGATGLKGLLSDSSVSALANQKDSQAIRAQKTIAYPLRGTRAQVGSPSNPLGSGLTLAKHPPPGVQLALTSEEGACANPLWVRGTGGLATPSRLSSSMTTFTPRYLRKVSGELARTPCGLGLTSQEVRGGWKATPGQREGILFSNGILEVKKPVQFFSGMEEIGKAYEKGCLTIHETVWLRIDGQCENGNDAEDPIEYQIQSSGFCKKIYTKYQLHMDSAYYSIARFVQTTVGRVFVNEIVNTKKGAYSGNRK</sequence>
<dbReference type="HAMAP" id="MF_01323">
    <property type="entry name" value="RNApol_bact_RpoC1"/>
    <property type="match status" value="1"/>
</dbReference>
<reference evidence="13" key="1">
    <citation type="journal article" date="2014" name="BMC Evol. Biol.">
        <title>Chloroplast phylogenomic analysis resolves deep-level relationships within the green algal class Trebouxiophyceae.</title>
        <authorList>
            <person name="Lemieux C."/>
            <person name="Otis C."/>
            <person name="Turmel M."/>
        </authorList>
    </citation>
    <scope>NUCLEOTIDE SEQUENCE</scope>
</reference>
<dbReference type="SUPFAM" id="SSF64484">
    <property type="entry name" value="beta and beta-prime subunits of DNA dependent RNA-polymerase"/>
    <property type="match status" value="1"/>
</dbReference>
<dbReference type="InterPro" id="IPR044893">
    <property type="entry name" value="RNA_pol_Rpb1_clamp_domain"/>
</dbReference>
<geneLocation type="chloroplast" evidence="13"/>
<evidence type="ECO:0000259" key="12">
    <source>
        <dbReference type="SMART" id="SM00663"/>
    </source>
</evidence>
<feature type="region of interest" description="Disordered" evidence="11">
    <location>
        <begin position="239"/>
        <end position="307"/>
    </location>
</feature>
<dbReference type="InterPro" id="IPR045867">
    <property type="entry name" value="DNA-dir_RpoC_beta_prime"/>
</dbReference>
<keyword evidence="7 9" id="KW-0804">Transcription</keyword>
<dbReference type="Pfam" id="PF04997">
    <property type="entry name" value="RNA_pol_Rpb1_1"/>
    <property type="match status" value="2"/>
</dbReference>
<feature type="binding site" evidence="9">
    <location>
        <position position="101"/>
    </location>
    <ligand>
        <name>Zn(2+)</name>
        <dbReference type="ChEBI" id="CHEBI:29105"/>
    </ligand>
</feature>
<feature type="binding site" evidence="9">
    <location>
        <position position="806"/>
    </location>
    <ligand>
        <name>Mg(2+)</name>
        <dbReference type="ChEBI" id="CHEBI:18420"/>
    </ligand>
</feature>
<keyword evidence="9" id="KW-0460">Magnesium</keyword>
<dbReference type="Gene3D" id="2.40.40.20">
    <property type="match status" value="1"/>
</dbReference>
<name>A0A097KQC0_BOTBR</name>
<keyword evidence="3 9" id="KW-0240">DNA-directed RNA polymerase</keyword>
<feature type="binding site" evidence="9">
    <location>
        <position position="89"/>
    </location>
    <ligand>
        <name>Zn(2+)</name>
        <dbReference type="ChEBI" id="CHEBI:29105"/>
    </ligand>
</feature>
<dbReference type="Gene3D" id="1.10.40.90">
    <property type="match status" value="1"/>
</dbReference>
<dbReference type="GO" id="GO:0000287">
    <property type="term" value="F:magnesium ion binding"/>
    <property type="evidence" value="ECO:0007669"/>
    <property type="project" value="UniProtKB-UniRule"/>
</dbReference>
<dbReference type="GO" id="GO:0003899">
    <property type="term" value="F:DNA-directed RNA polymerase activity"/>
    <property type="evidence" value="ECO:0007669"/>
    <property type="project" value="UniProtKB-UniRule"/>
</dbReference>
<evidence type="ECO:0000256" key="10">
    <source>
        <dbReference type="RuleBase" id="RU004279"/>
    </source>
</evidence>
<dbReference type="InterPro" id="IPR042102">
    <property type="entry name" value="RNA_pol_Rpb1_3_sf"/>
</dbReference>
<dbReference type="GO" id="GO:0003677">
    <property type="term" value="F:DNA binding"/>
    <property type="evidence" value="ECO:0007669"/>
    <property type="project" value="UniProtKB-UniRule"/>
</dbReference>
<keyword evidence="4 13" id="KW-0934">Plastid</keyword>
<dbReference type="InterPro" id="IPR007066">
    <property type="entry name" value="RNA_pol_Rpb1_3"/>
</dbReference>
<feature type="binding site" evidence="9">
    <location>
        <position position="87"/>
    </location>
    <ligand>
        <name>Zn(2+)</name>
        <dbReference type="ChEBI" id="CHEBI:29105"/>
    </ligand>
</feature>
<keyword evidence="6 9" id="KW-0548">Nucleotidyltransferase</keyword>
<dbReference type="InterPro" id="IPR007080">
    <property type="entry name" value="RNA_pol_Rpb1_1"/>
</dbReference>
<evidence type="ECO:0000256" key="3">
    <source>
        <dbReference type="ARBA" id="ARBA00022478"/>
    </source>
</evidence>
<dbReference type="RefSeq" id="YP_009106551.1">
    <property type="nucleotide sequence ID" value="NC_025545.1"/>
</dbReference>
<comment type="cofactor">
    <cofactor evidence="9">
        <name>Zn(2+)</name>
        <dbReference type="ChEBI" id="CHEBI:29105"/>
    </cofactor>
    <text evidence="9">Binds 1 Zn(2+) ion per subunit.</text>
</comment>
<keyword evidence="9" id="KW-0862">Zinc</keyword>
<evidence type="ECO:0000256" key="9">
    <source>
        <dbReference type="HAMAP-Rule" id="MF_01323"/>
    </source>
</evidence>
<dbReference type="GeneID" id="22160921"/>
<comment type="catalytic activity">
    <reaction evidence="8 9 10">
        <text>RNA(n) + a ribonucleoside 5'-triphosphate = RNA(n+1) + diphosphate</text>
        <dbReference type="Rhea" id="RHEA:21248"/>
        <dbReference type="Rhea" id="RHEA-COMP:14527"/>
        <dbReference type="Rhea" id="RHEA-COMP:17342"/>
        <dbReference type="ChEBI" id="CHEBI:33019"/>
        <dbReference type="ChEBI" id="CHEBI:61557"/>
        <dbReference type="ChEBI" id="CHEBI:140395"/>
        <dbReference type="EC" id="2.7.7.6"/>
    </reaction>
</comment>
<evidence type="ECO:0000256" key="2">
    <source>
        <dbReference type="ARBA" id="ARBA00007207"/>
    </source>
</evidence>
<comment type="similarity">
    <text evidence="2 9">Belongs to the RNA polymerase beta' chain family. RpoC1 subfamily.</text>
</comment>
<comment type="subcellular location">
    <subcellularLocation>
        <location evidence="9">Plastid</location>
        <location evidence="9">Chloroplast</location>
    </subcellularLocation>
</comment>
<dbReference type="Gene3D" id="4.10.860.120">
    <property type="entry name" value="RNA polymerase II, clamp domain"/>
    <property type="match status" value="1"/>
</dbReference>
<gene>
    <name evidence="9 13" type="primary">rpoC1</name>
</gene>
<dbReference type="AlphaFoldDB" id="A0A097KQC0"/>
<evidence type="ECO:0000256" key="1">
    <source>
        <dbReference type="ARBA" id="ARBA00004026"/>
    </source>
</evidence>
<keyword evidence="9" id="KW-0479">Metal-binding</keyword>
<feature type="binding site" evidence="9">
    <location>
        <position position="810"/>
    </location>
    <ligand>
        <name>Mg(2+)</name>
        <dbReference type="ChEBI" id="CHEBI:18420"/>
    </ligand>
</feature>
<accession>A0A097KQC0</accession>